<sequence length="260" mass="30543">VVQELQLGDLRARKQFCQWMLGKLRRNPDFLENVLFTDKSSFFSTSILNRQNFRIWAERNPHAMVQRVHQGRFAINVWAEIVGNNYVGPVYLPNRLNSARYLAFLQRDLLRRLRRLIPRHQRNNIYFMHDGAPPHFGREVQAYLDRFFGTRWIGRRPAPHLWPPRSLDLNPLDFFFWGALKGIVYRSGRVVRSARNLRQRIDEGLATLTQKGDVLARVRENLKERLRACLRNGGHHIEPGEQARMLRAIGVNGSVLYVPR</sequence>
<gene>
    <name evidence="1" type="ORF">X777_01150</name>
</gene>
<reference evidence="1 2" key="1">
    <citation type="journal article" date="2014" name="Curr. Biol.">
        <title>The genome of the clonal raider ant Cerapachys biroi.</title>
        <authorList>
            <person name="Oxley P.R."/>
            <person name="Ji L."/>
            <person name="Fetter-Pruneda I."/>
            <person name="McKenzie S.K."/>
            <person name="Li C."/>
            <person name="Hu H."/>
            <person name="Zhang G."/>
            <person name="Kronauer D.J."/>
        </authorList>
    </citation>
    <scope>NUCLEOTIDE SEQUENCE [LARGE SCALE GENOMIC DNA]</scope>
</reference>
<evidence type="ECO:0000313" key="1">
    <source>
        <dbReference type="EMBL" id="EZA62836.1"/>
    </source>
</evidence>
<dbReference type="EMBL" id="KK107016">
    <property type="protein sequence ID" value="EZA62836.1"/>
    <property type="molecule type" value="Genomic_DNA"/>
</dbReference>
<keyword evidence="2" id="KW-1185">Reference proteome</keyword>
<name>A0A026X485_OOCBI</name>
<proteinExistence type="predicted"/>
<dbReference type="PANTHER" id="PTHR47326">
    <property type="entry name" value="TRANSPOSABLE ELEMENT TC3 TRANSPOSASE-LIKE PROTEIN"/>
    <property type="match status" value="1"/>
</dbReference>
<dbReference type="GO" id="GO:0003676">
    <property type="term" value="F:nucleic acid binding"/>
    <property type="evidence" value="ECO:0007669"/>
    <property type="project" value="InterPro"/>
</dbReference>
<dbReference type="PANTHER" id="PTHR47326:SF1">
    <property type="entry name" value="HTH PSQ-TYPE DOMAIN-CONTAINING PROTEIN"/>
    <property type="match status" value="1"/>
</dbReference>
<feature type="non-terminal residue" evidence="1">
    <location>
        <position position="1"/>
    </location>
</feature>
<evidence type="ECO:0008006" key="3">
    <source>
        <dbReference type="Google" id="ProtNLM"/>
    </source>
</evidence>
<dbReference type="Gene3D" id="3.30.420.10">
    <property type="entry name" value="Ribonuclease H-like superfamily/Ribonuclease H"/>
    <property type="match status" value="1"/>
</dbReference>
<evidence type="ECO:0000313" key="2">
    <source>
        <dbReference type="Proteomes" id="UP000053097"/>
    </source>
</evidence>
<dbReference type="Proteomes" id="UP000053097">
    <property type="component" value="Unassembled WGS sequence"/>
</dbReference>
<organism evidence="1 2">
    <name type="scientific">Ooceraea biroi</name>
    <name type="common">Clonal raider ant</name>
    <name type="synonym">Cerapachys biroi</name>
    <dbReference type="NCBI Taxonomy" id="2015173"/>
    <lineage>
        <taxon>Eukaryota</taxon>
        <taxon>Metazoa</taxon>
        <taxon>Ecdysozoa</taxon>
        <taxon>Arthropoda</taxon>
        <taxon>Hexapoda</taxon>
        <taxon>Insecta</taxon>
        <taxon>Pterygota</taxon>
        <taxon>Neoptera</taxon>
        <taxon>Endopterygota</taxon>
        <taxon>Hymenoptera</taxon>
        <taxon>Apocrita</taxon>
        <taxon>Aculeata</taxon>
        <taxon>Formicoidea</taxon>
        <taxon>Formicidae</taxon>
        <taxon>Dorylinae</taxon>
        <taxon>Ooceraea</taxon>
    </lineage>
</organism>
<dbReference type="InterPro" id="IPR036397">
    <property type="entry name" value="RNaseH_sf"/>
</dbReference>
<protein>
    <recommendedName>
        <fullName evidence="3">Tc1-like transposase DDE domain-containing protein</fullName>
    </recommendedName>
</protein>
<dbReference type="OrthoDB" id="414982at2759"/>
<accession>A0A026X485</accession>
<dbReference type="AlphaFoldDB" id="A0A026X485"/>